<feature type="region of interest" description="Disordered" evidence="1">
    <location>
        <begin position="75"/>
        <end position="107"/>
    </location>
</feature>
<feature type="compositionally biased region" description="Basic and acidic residues" evidence="1">
    <location>
        <begin position="88"/>
        <end position="107"/>
    </location>
</feature>
<comment type="caution">
    <text evidence="2">The sequence shown here is derived from an EMBL/GenBank/DDBJ whole genome shotgun (WGS) entry which is preliminary data.</text>
</comment>
<name>A0ABX4VRJ2_9GAMM</name>
<keyword evidence="3" id="KW-1185">Reference proteome</keyword>
<dbReference type="EMBL" id="POUI01000014">
    <property type="protein sequence ID" value="PNF82799.1"/>
    <property type="molecule type" value="Genomic_DNA"/>
</dbReference>
<proteinExistence type="predicted"/>
<organism evidence="2 3">
    <name type="scientific">Stutzerimonas decontaminans</name>
    <dbReference type="NCBI Taxonomy" id="3022791"/>
    <lineage>
        <taxon>Bacteria</taxon>
        <taxon>Pseudomonadati</taxon>
        <taxon>Pseudomonadota</taxon>
        <taxon>Gammaproteobacteria</taxon>
        <taxon>Pseudomonadales</taxon>
        <taxon>Pseudomonadaceae</taxon>
        <taxon>Stutzerimonas</taxon>
    </lineage>
</organism>
<dbReference type="Proteomes" id="UP000236021">
    <property type="component" value="Unassembled WGS sequence"/>
</dbReference>
<accession>A0ABX4VRJ2</accession>
<evidence type="ECO:0000256" key="1">
    <source>
        <dbReference type="SAM" id="MobiDB-lite"/>
    </source>
</evidence>
<protein>
    <submittedName>
        <fullName evidence="2">Uncharacterized protein</fullName>
    </submittedName>
</protein>
<gene>
    <name evidence="2" type="ORF">CXK93_21935</name>
</gene>
<evidence type="ECO:0000313" key="2">
    <source>
        <dbReference type="EMBL" id="PNF82799.1"/>
    </source>
</evidence>
<sequence>MMLSLPDELAHALDDFREATGTAPSSFVVEMLMQAVPMIESVSKAARMAKQGNLEAFDILNNTLAVALHEGTGVQQDMLEKSSQLRKARSDAADPPKKNRKRPENSK</sequence>
<reference evidence="2 3" key="1">
    <citation type="submission" date="2018-01" db="EMBL/GenBank/DDBJ databases">
        <title>Denitrification phenotypes of diverse strains of Pseudomonas stutzeri.</title>
        <authorList>
            <person name="Milligan D.A."/>
            <person name="Bergaust L."/>
            <person name="Bakken L.R."/>
            <person name="Frostegard A."/>
        </authorList>
    </citation>
    <scope>NUCLEOTIDE SEQUENCE [LARGE SCALE GENOMIC DNA]</scope>
    <source>
        <strain evidence="2 3">ST27MN3</strain>
    </source>
</reference>
<evidence type="ECO:0000313" key="3">
    <source>
        <dbReference type="Proteomes" id="UP000236021"/>
    </source>
</evidence>